<keyword evidence="2" id="KW-1185">Reference proteome</keyword>
<reference evidence="1 2" key="1">
    <citation type="journal article" date="2019" name="Commun. Biol.">
        <title>The bagworm genome reveals a unique fibroin gene that provides high tensile strength.</title>
        <authorList>
            <person name="Kono N."/>
            <person name="Nakamura H."/>
            <person name="Ohtoshi R."/>
            <person name="Tomita M."/>
            <person name="Numata K."/>
            <person name="Arakawa K."/>
        </authorList>
    </citation>
    <scope>NUCLEOTIDE SEQUENCE [LARGE SCALE GENOMIC DNA]</scope>
</reference>
<proteinExistence type="predicted"/>
<evidence type="ECO:0000313" key="1">
    <source>
        <dbReference type="EMBL" id="GBP35043.1"/>
    </source>
</evidence>
<organism evidence="1 2">
    <name type="scientific">Eumeta variegata</name>
    <name type="common">Bagworm moth</name>
    <name type="synonym">Eumeta japonica</name>
    <dbReference type="NCBI Taxonomy" id="151549"/>
    <lineage>
        <taxon>Eukaryota</taxon>
        <taxon>Metazoa</taxon>
        <taxon>Ecdysozoa</taxon>
        <taxon>Arthropoda</taxon>
        <taxon>Hexapoda</taxon>
        <taxon>Insecta</taxon>
        <taxon>Pterygota</taxon>
        <taxon>Neoptera</taxon>
        <taxon>Endopterygota</taxon>
        <taxon>Lepidoptera</taxon>
        <taxon>Glossata</taxon>
        <taxon>Ditrysia</taxon>
        <taxon>Tineoidea</taxon>
        <taxon>Psychidae</taxon>
        <taxon>Oiketicinae</taxon>
        <taxon>Eumeta</taxon>
    </lineage>
</organism>
<comment type="caution">
    <text evidence="1">The sequence shown here is derived from an EMBL/GenBank/DDBJ whole genome shotgun (WGS) entry which is preliminary data.</text>
</comment>
<protein>
    <submittedName>
        <fullName evidence="1">Uncharacterized protein</fullName>
    </submittedName>
</protein>
<accession>A0A4C1V888</accession>
<dbReference type="AlphaFoldDB" id="A0A4C1V888"/>
<gene>
    <name evidence="1" type="ORF">EVAR_75246_1</name>
</gene>
<name>A0A4C1V888_EUMVA</name>
<evidence type="ECO:0000313" key="2">
    <source>
        <dbReference type="Proteomes" id="UP000299102"/>
    </source>
</evidence>
<dbReference type="EMBL" id="BGZK01000298">
    <property type="protein sequence ID" value="GBP35043.1"/>
    <property type="molecule type" value="Genomic_DNA"/>
</dbReference>
<dbReference type="Proteomes" id="UP000299102">
    <property type="component" value="Unassembled WGS sequence"/>
</dbReference>
<sequence length="127" mass="14003">MKISILEFTHICLIPIQLATAPIHSQKNQAKHPPRSASAHVDTRVDGRGKPVAVYSAINFQPSKAAELDYRHLAALLRFGPYNLKVEMAMGDGSRKGLQIYNYRCPVELPQFGPYDRKIGGAMGVEG</sequence>